<keyword evidence="1 3" id="KW-0560">Oxidoreductase</keyword>
<evidence type="ECO:0000259" key="2">
    <source>
        <dbReference type="Pfam" id="PF02754"/>
    </source>
</evidence>
<dbReference type="RefSeq" id="WP_354698700.1">
    <property type="nucleotide sequence ID" value="NZ_CP114014.1"/>
</dbReference>
<dbReference type="KEGG" id="parq:DSM112329_04391"/>
<dbReference type="InterPro" id="IPR051278">
    <property type="entry name" value="HdrB/HdrD_reductase"/>
</dbReference>
<dbReference type="PANTHER" id="PTHR42947:SF1">
    <property type="entry name" value="COB--COM HETERODISULFIDE REDUCTASE SUBUNIT B 1"/>
    <property type="match status" value="1"/>
</dbReference>
<dbReference type="InterPro" id="IPR004017">
    <property type="entry name" value="Cys_rich_dom"/>
</dbReference>
<gene>
    <name evidence="3" type="primary">sdhE</name>
    <name evidence="3" type="ORF">DSM112329_04391</name>
</gene>
<evidence type="ECO:0000256" key="1">
    <source>
        <dbReference type="ARBA" id="ARBA00023002"/>
    </source>
</evidence>
<accession>A0AAU7B0N2</accession>
<evidence type="ECO:0000313" key="3">
    <source>
        <dbReference type="EMBL" id="XAY07508.1"/>
    </source>
</evidence>
<dbReference type="EC" id="1.3.5.-" evidence="3"/>
<protein>
    <submittedName>
        <fullName evidence="3">8-methylmenaquinol:fumarate reductase membrane anchor subunit</fullName>
        <ecNumber evidence="3">1.3.5.-</ecNumber>
    </submittedName>
</protein>
<feature type="domain" description="Cysteine-rich" evidence="2">
    <location>
        <begin position="155"/>
        <end position="243"/>
    </location>
</feature>
<feature type="domain" description="Cysteine-rich" evidence="2">
    <location>
        <begin position="4"/>
        <end position="87"/>
    </location>
</feature>
<dbReference type="AlphaFoldDB" id="A0AAU7B0N2"/>
<sequence>MKKVAYWPGCVSRGFTPELHGSMAKVAPLLDLELITLDRACCSGAGVMAEHNQELADTLNARTFAMAQQEIRNGADLMMNICSTCQGAHSESQERLDASEIYRAQVNETLKPDGLEYTAGISNKNFLWLLVEEIGLDVLKSKVKRPLTDLKVGPFYGCYIVRPTSRLDIDDEHPRDTYLPLVIEALGGTVIDYAGSHKCCGFPIITMNTEASLKQAGMHLGDAKDADADCLVTPCPLCHLNLDMQQPLANKVVGRKLDMPVLHLPQLVGLALGLTPKELGLSLHVVKPTSVVDWTTSVVGSVGAGSSGW</sequence>
<dbReference type="PANTHER" id="PTHR42947">
    <property type="entry name" value="COB--COM HETERODISULFIDE REDUCTASE SUBUNIT B 1"/>
    <property type="match status" value="1"/>
</dbReference>
<dbReference type="EMBL" id="CP114014">
    <property type="protein sequence ID" value="XAY07508.1"/>
    <property type="molecule type" value="Genomic_DNA"/>
</dbReference>
<dbReference type="Gene3D" id="3.40.50.11810">
    <property type="match status" value="1"/>
</dbReference>
<dbReference type="Pfam" id="PF02754">
    <property type="entry name" value="CCG"/>
    <property type="match status" value="2"/>
</dbReference>
<dbReference type="GO" id="GO:0016491">
    <property type="term" value="F:oxidoreductase activity"/>
    <property type="evidence" value="ECO:0007669"/>
    <property type="project" value="UniProtKB-KW"/>
</dbReference>
<proteinExistence type="predicted"/>
<dbReference type="Gene3D" id="1.20.1050.140">
    <property type="match status" value="1"/>
</dbReference>
<organism evidence="3">
    <name type="scientific">Paraconexibacter sp. AEG42_29</name>
    <dbReference type="NCBI Taxonomy" id="2997339"/>
    <lineage>
        <taxon>Bacteria</taxon>
        <taxon>Bacillati</taxon>
        <taxon>Actinomycetota</taxon>
        <taxon>Thermoleophilia</taxon>
        <taxon>Solirubrobacterales</taxon>
        <taxon>Paraconexibacteraceae</taxon>
        <taxon>Paraconexibacter</taxon>
    </lineage>
</organism>
<name>A0AAU7B0N2_9ACTN</name>
<reference evidence="3" key="1">
    <citation type="submission" date="2022-12" db="EMBL/GenBank/DDBJ databases">
        <title>Paraconexibacter alkalitolerans sp. nov. and Baekduia alba sp. nov., isolated from soil and emended description of the genera Paraconexibacter (Chun et al., 2020) and Baekduia (An et al., 2020).</title>
        <authorList>
            <person name="Vieira S."/>
            <person name="Huber K.J."/>
            <person name="Geppert A."/>
            <person name="Wolf J."/>
            <person name="Neumann-Schaal M."/>
            <person name="Muesken M."/>
            <person name="Overmann J."/>
        </authorList>
    </citation>
    <scope>NUCLEOTIDE SEQUENCE</scope>
    <source>
        <strain evidence="3">AEG42_29</strain>
    </source>
</reference>